<evidence type="ECO:0000313" key="2">
    <source>
        <dbReference type="Proteomes" id="UP000008556"/>
    </source>
</evidence>
<reference evidence="1 2" key="1">
    <citation type="submission" date="2007-11" db="EMBL/GenBank/DDBJ databases">
        <authorList>
            <consortium name="The Salmonella enterica serovar Paratyphi B Genome Sequencing Project"/>
            <person name="McClelland M."/>
            <person name="Sanderson E.K."/>
            <person name="Porwollik S."/>
            <person name="Spieth J."/>
            <person name="Clifton W.S."/>
            <person name="Fulton R."/>
            <person name="Cordes M."/>
            <person name="Wollam A."/>
            <person name="Shah N."/>
            <person name="Pepin K."/>
            <person name="Bhonagiri V."/>
            <person name="Nash W."/>
            <person name="Johnson M."/>
            <person name="Thiruvilangam P."/>
            <person name="Wilson R."/>
        </authorList>
    </citation>
    <scope>NUCLEOTIDE SEQUENCE [LARGE SCALE GENOMIC DNA]</scope>
    <source>
        <strain evidence="2">ATCC BAA-1250 / SPB7</strain>
    </source>
</reference>
<dbReference type="KEGG" id="spq:SPAB_04554"/>
<accession>A0A6C6Z849</accession>
<dbReference type="AlphaFoldDB" id="A0A6C6Z849"/>
<evidence type="ECO:0000313" key="1">
    <source>
        <dbReference type="EMBL" id="ABX69867.1"/>
    </source>
</evidence>
<protein>
    <submittedName>
        <fullName evidence="1">Uncharacterized protein</fullName>
    </submittedName>
</protein>
<dbReference type="EMBL" id="CP000886">
    <property type="protein sequence ID" value="ABX69867.1"/>
    <property type="molecule type" value="Genomic_DNA"/>
</dbReference>
<gene>
    <name evidence="1" type="ordered locus">SPAB_04554</name>
</gene>
<name>A0A6C6Z849_SALPB</name>
<sequence>MPEWRVNLSPKSENVITGDLSNCLSKWITITLQMAGRKWGSGGGIDVLFYKFLSG</sequence>
<dbReference type="Proteomes" id="UP000008556">
    <property type="component" value="Chromosome"/>
</dbReference>
<organism evidence="1 2">
    <name type="scientific">Salmonella paratyphi B (strain ATCC BAA-1250 / SPB7)</name>
    <dbReference type="NCBI Taxonomy" id="1016998"/>
    <lineage>
        <taxon>Bacteria</taxon>
        <taxon>Pseudomonadati</taxon>
        <taxon>Pseudomonadota</taxon>
        <taxon>Gammaproteobacteria</taxon>
        <taxon>Enterobacterales</taxon>
        <taxon>Enterobacteriaceae</taxon>
        <taxon>Salmonella</taxon>
    </lineage>
</organism>
<proteinExistence type="predicted"/>